<evidence type="ECO:0000256" key="8">
    <source>
        <dbReference type="ARBA" id="ARBA00022741"/>
    </source>
</evidence>
<dbReference type="InterPro" id="IPR006179">
    <property type="entry name" value="5_nucleotidase/apyrase"/>
</dbReference>
<dbReference type="InterPro" id="IPR004843">
    <property type="entry name" value="Calcineurin-like_PHP"/>
</dbReference>
<comment type="catalytic activity">
    <reaction evidence="1">
        <text>a ribonucleoside 3'-phosphate + H2O = a ribonucleoside + phosphate</text>
        <dbReference type="Rhea" id="RHEA:10144"/>
        <dbReference type="ChEBI" id="CHEBI:13197"/>
        <dbReference type="ChEBI" id="CHEBI:15377"/>
        <dbReference type="ChEBI" id="CHEBI:18254"/>
        <dbReference type="ChEBI" id="CHEBI:43474"/>
        <dbReference type="EC" id="3.1.3.6"/>
    </reaction>
</comment>
<keyword evidence="14" id="KW-1185">Reference proteome</keyword>
<reference evidence="13 14" key="1">
    <citation type="submission" date="2023-10" db="EMBL/GenBank/DDBJ databases">
        <title>Screening of Alkalihalobacillus lindianensis BZ-TG-R113 and Its Alleviation of Salt Stress on Rapeseed Growth.</title>
        <authorList>
            <person name="Zhao B."/>
            <person name="Guo T."/>
        </authorList>
    </citation>
    <scope>NUCLEOTIDE SEQUENCE [LARGE SCALE GENOMIC DNA]</scope>
    <source>
        <strain evidence="13 14">BZ-TG-R113</strain>
    </source>
</reference>
<feature type="domain" description="SLH" evidence="12">
    <location>
        <begin position="719"/>
        <end position="780"/>
    </location>
</feature>
<dbReference type="PANTHER" id="PTHR11575:SF6">
    <property type="entry name" value="2',3'-CYCLIC-NUCLEOTIDE 2'-PHOSPHODIESTERASE_3'-NUCLEOTIDASE"/>
    <property type="match status" value="1"/>
</dbReference>
<dbReference type="Pfam" id="PF00149">
    <property type="entry name" value="Metallophos"/>
    <property type="match status" value="1"/>
</dbReference>
<dbReference type="InterPro" id="IPR029052">
    <property type="entry name" value="Metallo-depent_PP-like"/>
</dbReference>
<dbReference type="PRINTS" id="PR01607">
    <property type="entry name" value="APYRASEFAMLY"/>
</dbReference>
<evidence type="ECO:0000256" key="2">
    <source>
        <dbReference type="ARBA" id="ARBA00001730"/>
    </source>
</evidence>
<gene>
    <name evidence="13" type="ORF">RYX56_08160</name>
</gene>
<evidence type="ECO:0000256" key="11">
    <source>
        <dbReference type="SAM" id="SignalP"/>
    </source>
</evidence>
<comment type="subcellular location">
    <subcellularLocation>
        <location evidence="4">Cell envelope</location>
    </subcellularLocation>
</comment>
<comment type="similarity">
    <text evidence="5">Belongs to the 5'-nucleotidase family.</text>
</comment>
<dbReference type="PANTHER" id="PTHR11575">
    <property type="entry name" value="5'-NUCLEOTIDASE-RELATED"/>
    <property type="match status" value="1"/>
</dbReference>
<comment type="caution">
    <text evidence="13">The sequence shown here is derived from an EMBL/GenBank/DDBJ whole genome shotgun (WGS) entry which is preliminary data.</text>
</comment>
<feature type="signal peptide" evidence="11">
    <location>
        <begin position="1"/>
        <end position="30"/>
    </location>
</feature>
<dbReference type="Proteomes" id="UP001287282">
    <property type="component" value="Unassembled WGS sequence"/>
</dbReference>
<comment type="cofactor">
    <cofactor evidence="3">
        <name>a divalent metal cation</name>
        <dbReference type="ChEBI" id="CHEBI:60240"/>
    </cofactor>
</comment>
<proteinExistence type="inferred from homology"/>
<dbReference type="Pfam" id="PF02872">
    <property type="entry name" value="5_nucleotid_C"/>
    <property type="match status" value="1"/>
</dbReference>
<dbReference type="PROSITE" id="PS00786">
    <property type="entry name" value="5_NUCLEOTIDASE_2"/>
    <property type="match status" value="1"/>
</dbReference>
<name>A0ABU3X8Y0_9BACI</name>
<comment type="catalytic activity">
    <reaction evidence="2">
        <text>a nucleoside 2',3'-cyclic phosphate + H2O = a nucleoside 3'-phosphate + H(+)</text>
        <dbReference type="Rhea" id="RHEA:19621"/>
        <dbReference type="ChEBI" id="CHEBI:15377"/>
        <dbReference type="ChEBI" id="CHEBI:15378"/>
        <dbReference type="ChEBI" id="CHEBI:66949"/>
        <dbReference type="ChEBI" id="CHEBI:66954"/>
        <dbReference type="EC" id="3.1.4.16"/>
    </reaction>
</comment>
<sequence length="844" mass="93560">MSKSFNKIISYALIFTLIFGLFPLSASVQAADDDTLKVRVLGTTDIHAHIMNYDYYADRETNAFGLVKISTLLKELREDHNTILVDNGDVIQGNPFGEYVYRNLKENEVSPIMAALNLLDYDAGTVGNHEFNYGLDFLDQTLAGAEFPIVTANVFKDNGGTNEEPYFDQYVVVDREFVDENGNTQTIKVGLTGFVTPQIMTWDAGHLTGKVVTKDITETAKTIIPQMQAEGAELIVAISHSGIETTEQAPGAENAVYDLTKVDGIDAVVTGHQHGMFPGDSRFNNIATIDNEKGLVNGVPVVMPNNWGSHLGMIDLELQQVEGEWKVVDSQSSIVSAEQSQPDEEMVELVKEWHEGTLDYVRSPVGTTTAPINSFFALVQDDPSVQIVNAAQVWYVEDKLKDTEYADLPILSAAAPFKAGGRNGAEYYTNIPAGDIAIRNVGDLYLYDNTVKAVKLTGAEVKEWLEMSAGQFNTINPNKSEEQPLVNEEFRSYNFDVIDGVEYQIDVTKLPKYAPNGTLRNADSSRIKNLTYNGEPIDPSQEFVVVTNNYRAFGGGSFPGLSAAGDNVIYQSPDENRQALIMYIQELEEINPSADNNWSLAPINADITATFLSSQDAKSFAEQTSHIKYVGDGGNGFAKFAMDLNEPEVEPQPDPIVFPDVRDGFWAKEYIDVLSAKRIFTGKEDGTFAPSQHLTRAQFVMLLSRSLDITSDVEYDGRFKDVRGTEWFNENGALAAAIEAGIIKGKPDGTFAPNEPVTRVQAASMIHRTMQHESFDESKLNDLTLDHFKDYKKLDKEVLEDVEMVLRANVITGNDEQNFNARQPVTRAQMSKMLHNFLEFLDEL</sequence>
<dbReference type="NCBIfam" id="NF006938">
    <property type="entry name" value="PRK09420.1"/>
    <property type="match status" value="1"/>
</dbReference>
<keyword evidence="6" id="KW-0479">Metal-binding</keyword>
<organism evidence="13 14">
    <name type="scientific">Alkalihalophilus lindianensis</name>
    <dbReference type="NCBI Taxonomy" id="1630542"/>
    <lineage>
        <taxon>Bacteria</taxon>
        <taxon>Bacillati</taxon>
        <taxon>Bacillota</taxon>
        <taxon>Bacilli</taxon>
        <taxon>Bacillales</taxon>
        <taxon>Bacillaceae</taxon>
        <taxon>Alkalihalophilus</taxon>
    </lineage>
</organism>
<evidence type="ECO:0000256" key="4">
    <source>
        <dbReference type="ARBA" id="ARBA00004196"/>
    </source>
</evidence>
<protein>
    <submittedName>
        <fullName evidence="13">Bifunctional 2',3'-cyclic-nucleotide 2'-phosphodiesterase/3'-nucleotidase</fullName>
    </submittedName>
</protein>
<dbReference type="EMBL" id="JAWJBA010000002">
    <property type="protein sequence ID" value="MDV2684341.1"/>
    <property type="molecule type" value="Genomic_DNA"/>
</dbReference>
<evidence type="ECO:0000256" key="6">
    <source>
        <dbReference type="ARBA" id="ARBA00022723"/>
    </source>
</evidence>
<accession>A0ABU3X8Y0</accession>
<feature type="domain" description="SLH" evidence="12">
    <location>
        <begin position="785"/>
        <end position="844"/>
    </location>
</feature>
<evidence type="ECO:0000256" key="9">
    <source>
        <dbReference type="ARBA" id="ARBA00022801"/>
    </source>
</evidence>
<dbReference type="InterPro" id="IPR006146">
    <property type="entry name" value="5'-Nucleotdase_CS"/>
</dbReference>
<evidence type="ECO:0000256" key="10">
    <source>
        <dbReference type="ARBA" id="ARBA00023268"/>
    </source>
</evidence>
<keyword evidence="8" id="KW-0547">Nucleotide-binding</keyword>
<keyword evidence="9" id="KW-0378">Hydrolase</keyword>
<evidence type="ECO:0000313" key="14">
    <source>
        <dbReference type="Proteomes" id="UP001287282"/>
    </source>
</evidence>
<dbReference type="Pfam" id="PF00395">
    <property type="entry name" value="SLH"/>
    <property type="match status" value="3"/>
</dbReference>
<dbReference type="SUPFAM" id="SSF56300">
    <property type="entry name" value="Metallo-dependent phosphatases"/>
    <property type="match status" value="1"/>
</dbReference>
<dbReference type="InterPro" id="IPR001119">
    <property type="entry name" value="SLH_dom"/>
</dbReference>
<evidence type="ECO:0000256" key="1">
    <source>
        <dbReference type="ARBA" id="ARBA00000527"/>
    </source>
</evidence>
<dbReference type="RefSeq" id="WP_317121578.1">
    <property type="nucleotide sequence ID" value="NZ_JAWJBA010000002.1"/>
</dbReference>
<keyword evidence="10" id="KW-0511">Multifunctional enzyme</keyword>
<evidence type="ECO:0000256" key="7">
    <source>
        <dbReference type="ARBA" id="ARBA00022729"/>
    </source>
</evidence>
<dbReference type="InterPro" id="IPR036907">
    <property type="entry name" value="5'-Nucleotdase_C_sf"/>
</dbReference>
<dbReference type="SUPFAM" id="SSF55816">
    <property type="entry name" value="5'-nucleotidase (syn. UDP-sugar hydrolase), C-terminal domain"/>
    <property type="match status" value="1"/>
</dbReference>
<feature type="chain" id="PRO_5046865610" evidence="11">
    <location>
        <begin position="31"/>
        <end position="844"/>
    </location>
</feature>
<dbReference type="Gene3D" id="3.90.780.10">
    <property type="entry name" value="5'-Nucleotidase, C-terminal domain"/>
    <property type="match status" value="1"/>
</dbReference>
<keyword evidence="7 11" id="KW-0732">Signal</keyword>
<dbReference type="InterPro" id="IPR041827">
    <property type="entry name" value="CpdB_N"/>
</dbReference>
<dbReference type="InterPro" id="IPR008334">
    <property type="entry name" value="5'-Nucleotdase_C"/>
</dbReference>
<feature type="domain" description="SLH" evidence="12">
    <location>
        <begin position="654"/>
        <end position="717"/>
    </location>
</feature>
<evidence type="ECO:0000259" key="12">
    <source>
        <dbReference type="PROSITE" id="PS51272"/>
    </source>
</evidence>
<evidence type="ECO:0000256" key="5">
    <source>
        <dbReference type="ARBA" id="ARBA00006654"/>
    </source>
</evidence>
<evidence type="ECO:0000256" key="3">
    <source>
        <dbReference type="ARBA" id="ARBA00001968"/>
    </source>
</evidence>
<dbReference type="Gene3D" id="3.60.21.10">
    <property type="match status" value="1"/>
</dbReference>
<evidence type="ECO:0000313" key="13">
    <source>
        <dbReference type="EMBL" id="MDV2684341.1"/>
    </source>
</evidence>
<dbReference type="PROSITE" id="PS51272">
    <property type="entry name" value="SLH"/>
    <property type="match status" value="3"/>
</dbReference>
<dbReference type="CDD" id="cd07410">
    <property type="entry name" value="MPP_CpdB_N"/>
    <property type="match status" value="1"/>
</dbReference>